<sequence length="384" mass="41828">MIAVIADDFTGAAEIGGVGIRHGFSVVIETKVDKNISADILIIATDTRSQTPEKAADVTQKITSELLALHPDFIYKKIDSILRGNVGAELTAQLITSGKQKAMLVPANPQLNRTIRDGIYYYNGIPLNEFSFTNGTSNARTSSRVLDLLGEAVRPFTSVVSIGDALPEKGLIIGNTSDTDDLDNWVRKIDSQTIPAGGSSFFDAILRAHPKQTANQKISPLRLGPKMMYICGSAFDNSRMLVQKARQAGHAVAYMPENLLTDDGPDHSLFARWKNEICDGLQKTGKVIVAIDKITGVQENVSCKIRQAVATAVQSVMNEAEIDELIIEGGATAYAVTQKLGYTRLYPVNELGPGSIRMKVRENANIFLTLKPGSYTWPDVIWPY</sequence>
<feature type="domain" description="Four-carbon acid sugar kinase nucleotide binding" evidence="8">
    <location>
        <begin position="229"/>
        <end position="374"/>
    </location>
</feature>
<evidence type="ECO:0000256" key="6">
    <source>
        <dbReference type="ARBA" id="ARBA00023277"/>
    </source>
</evidence>
<dbReference type="Gene3D" id="3.40.980.20">
    <property type="entry name" value="Four-carbon acid sugar kinase, nucleotide binding domain"/>
    <property type="match status" value="1"/>
</dbReference>
<keyword evidence="3" id="KW-0547">Nucleotide-binding</keyword>
<evidence type="ECO:0000259" key="7">
    <source>
        <dbReference type="Pfam" id="PF07005"/>
    </source>
</evidence>
<dbReference type="Proteomes" id="UP000680038">
    <property type="component" value="Unassembled WGS sequence"/>
</dbReference>
<proteinExistence type="inferred from homology"/>
<evidence type="ECO:0000259" key="8">
    <source>
        <dbReference type="Pfam" id="PF17042"/>
    </source>
</evidence>
<dbReference type="Pfam" id="PF07005">
    <property type="entry name" value="SBD_N"/>
    <property type="match status" value="1"/>
</dbReference>
<keyword evidence="10" id="KW-1185">Reference proteome</keyword>
<accession>A0A916NE26</accession>
<dbReference type="GO" id="GO:0005524">
    <property type="term" value="F:ATP binding"/>
    <property type="evidence" value="ECO:0007669"/>
    <property type="project" value="UniProtKB-KW"/>
</dbReference>
<name>A0A916NE26_9BACT</name>
<feature type="domain" description="Four-carbon acid sugar kinase N-terminal" evidence="7">
    <location>
        <begin position="2"/>
        <end position="154"/>
    </location>
</feature>
<keyword evidence="6" id="KW-0119">Carbohydrate metabolism</keyword>
<dbReference type="InterPro" id="IPR010737">
    <property type="entry name" value="4-carb_acid_sugar_kinase_N"/>
</dbReference>
<evidence type="ECO:0000313" key="9">
    <source>
        <dbReference type="EMBL" id="CAG5016986.1"/>
    </source>
</evidence>
<dbReference type="EMBL" id="CAJRAF010000004">
    <property type="protein sequence ID" value="CAG5016986.1"/>
    <property type="molecule type" value="Genomic_DNA"/>
</dbReference>
<dbReference type="Gene3D" id="3.40.50.10840">
    <property type="entry name" value="Putative sugar-binding, N-terminal domain"/>
    <property type="match status" value="1"/>
</dbReference>
<evidence type="ECO:0000256" key="4">
    <source>
        <dbReference type="ARBA" id="ARBA00022777"/>
    </source>
</evidence>
<dbReference type="RefSeq" id="WP_215242028.1">
    <property type="nucleotide sequence ID" value="NZ_CAJRAF010000004.1"/>
</dbReference>
<reference evidence="9" key="1">
    <citation type="submission" date="2021-04" db="EMBL/GenBank/DDBJ databases">
        <authorList>
            <person name="Rodrigo-Torres L."/>
            <person name="Arahal R. D."/>
            <person name="Lucena T."/>
        </authorList>
    </citation>
    <scope>NUCLEOTIDE SEQUENCE</scope>
    <source>
        <strain evidence="9">CECT 9275</strain>
    </source>
</reference>
<gene>
    <name evidence="9" type="ORF">DYBT9275_05677</name>
</gene>
<dbReference type="InterPro" id="IPR031475">
    <property type="entry name" value="NBD_C"/>
</dbReference>
<protein>
    <recommendedName>
        <fullName evidence="11">Four-carbon acid sugar kinase family protein</fullName>
    </recommendedName>
</protein>
<dbReference type="InterPro" id="IPR037051">
    <property type="entry name" value="4-carb_acid_sugar_kinase_N_sf"/>
</dbReference>
<dbReference type="SUPFAM" id="SSF142764">
    <property type="entry name" value="YgbK-like"/>
    <property type="match status" value="1"/>
</dbReference>
<evidence type="ECO:0008006" key="11">
    <source>
        <dbReference type="Google" id="ProtNLM"/>
    </source>
</evidence>
<keyword evidence="5" id="KW-0067">ATP-binding</keyword>
<evidence type="ECO:0000256" key="1">
    <source>
        <dbReference type="ARBA" id="ARBA00005715"/>
    </source>
</evidence>
<comment type="similarity">
    <text evidence="1">Belongs to the four-carbon acid sugar kinase family.</text>
</comment>
<keyword evidence="2" id="KW-0808">Transferase</keyword>
<keyword evidence="4" id="KW-0418">Kinase</keyword>
<comment type="caution">
    <text evidence="9">The sequence shown here is derived from an EMBL/GenBank/DDBJ whole genome shotgun (WGS) entry which is preliminary data.</text>
</comment>
<dbReference type="GO" id="GO:0016301">
    <property type="term" value="F:kinase activity"/>
    <property type="evidence" value="ECO:0007669"/>
    <property type="project" value="UniProtKB-KW"/>
</dbReference>
<evidence type="ECO:0000313" key="10">
    <source>
        <dbReference type="Proteomes" id="UP000680038"/>
    </source>
</evidence>
<organism evidence="9 10">
    <name type="scientific">Dyadobacter helix</name>
    <dbReference type="NCBI Taxonomy" id="2822344"/>
    <lineage>
        <taxon>Bacteria</taxon>
        <taxon>Pseudomonadati</taxon>
        <taxon>Bacteroidota</taxon>
        <taxon>Cytophagia</taxon>
        <taxon>Cytophagales</taxon>
        <taxon>Spirosomataceae</taxon>
        <taxon>Dyadobacter</taxon>
    </lineage>
</organism>
<evidence type="ECO:0000256" key="3">
    <source>
        <dbReference type="ARBA" id="ARBA00022741"/>
    </source>
</evidence>
<dbReference type="Pfam" id="PF17042">
    <property type="entry name" value="NBD_C"/>
    <property type="match status" value="1"/>
</dbReference>
<evidence type="ECO:0000256" key="2">
    <source>
        <dbReference type="ARBA" id="ARBA00022679"/>
    </source>
</evidence>
<dbReference type="InterPro" id="IPR042213">
    <property type="entry name" value="NBD_C_sf"/>
</dbReference>
<dbReference type="AlphaFoldDB" id="A0A916NE26"/>
<evidence type="ECO:0000256" key="5">
    <source>
        <dbReference type="ARBA" id="ARBA00022840"/>
    </source>
</evidence>